<evidence type="ECO:0000259" key="5">
    <source>
        <dbReference type="PROSITE" id="PS50071"/>
    </source>
</evidence>
<dbReference type="EMBL" id="CP136893">
    <property type="protein sequence ID" value="WOL05884.1"/>
    <property type="molecule type" value="Genomic_DNA"/>
</dbReference>
<dbReference type="CDD" id="cd00086">
    <property type="entry name" value="homeodomain"/>
    <property type="match status" value="1"/>
</dbReference>
<proteinExistence type="predicted"/>
<evidence type="ECO:0000256" key="2">
    <source>
        <dbReference type="PROSITE-ProRule" id="PRU00108"/>
    </source>
</evidence>
<dbReference type="Proteomes" id="UP001327560">
    <property type="component" value="Chromosome 4"/>
</dbReference>
<dbReference type="Pfam" id="PF00046">
    <property type="entry name" value="Homeodomain"/>
    <property type="match status" value="1"/>
</dbReference>
<keyword evidence="7" id="KW-1185">Reference proteome</keyword>
<protein>
    <recommendedName>
        <fullName evidence="5">Homeobox domain-containing protein</fullName>
    </recommendedName>
</protein>
<dbReference type="PROSITE" id="PS50071">
    <property type="entry name" value="HOMEOBOX_2"/>
    <property type="match status" value="1"/>
</dbReference>
<name>A0AAQ3KD73_9LILI</name>
<feature type="domain" description="Homeobox" evidence="5">
    <location>
        <begin position="92"/>
        <end position="157"/>
    </location>
</feature>
<dbReference type="PANTHER" id="PTHR46777">
    <property type="entry name" value="WUSCHEL-RELATED HOMEOBOX 13"/>
    <property type="match status" value="1"/>
</dbReference>
<dbReference type="SMART" id="SM00389">
    <property type="entry name" value="HOX"/>
    <property type="match status" value="1"/>
</dbReference>
<dbReference type="GO" id="GO:0003700">
    <property type="term" value="F:DNA-binding transcription factor activity"/>
    <property type="evidence" value="ECO:0007669"/>
    <property type="project" value="InterPro"/>
</dbReference>
<feature type="DNA-binding region" description="Homeobox" evidence="2">
    <location>
        <begin position="94"/>
        <end position="158"/>
    </location>
</feature>
<keyword evidence="2 3" id="KW-0238">DNA-binding</keyword>
<feature type="region of interest" description="Disordered" evidence="4">
    <location>
        <begin position="154"/>
        <end position="190"/>
    </location>
</feature>
<feature type="compositionally biased region" description="Basic and acidic residues" evidence="4">
    <location>
        <begin position="159"/>
        <end position="190"/>
    </location>
</feature>
<organism evidence="6 7">
    <name type="scientific">Canna indica</name>
    <name type="common">Indian-shot</name>
    <dbReference type="NCBI Taxonomy" id="4628"/>
    <lineage>
        <taxon>Eukaryota</taxon>
        <taxon>Viridiplantae</taxon>
        <taxon>Streptophyta</taxon>
        <taxon>Embryophyta</taxon>
        <taxon>Tracheophyta</taxon>
        <taxon>Spermatophyta</taxon>
        <taxon>Magnoliopsida</taxon>
        <taxon>Liliopsida</taxon>
        <taxon>Zingiberales</taxon>
        <taxon>Cannaceae</taxon>
        <taxon>Canna</taxon>
    </lineage>
</organism>
<keyword evidence="2 3" id="KW-0539">Nucleus</keyword>
<comment type="subcellular location">
    <subcellularLocation>
        <location evidence="1 2 3">Nucleus</location>
    </subcellularLocation>
</comment>
<evidence type="ECO:0000313" key="7">
    <source>
        <dbReference type="Proteomes" id="UP001327560"/>
    </source>
</evidence>
<evidence type="ECO:0000313" key="6">
    <source>
        <dbReference type="EMBL" id="WOL05884.1"/>
    </source>
</evidence>
<dbReference type="PANTHER" id="PTHR46777:SF5">
    <property type="entry name" value="WUSCHEL-RELATED HOMEOBOX 13"/>
    <property type="match status" value="1"/>
</dbReference>
<reference evidence="6 7" key="1">
    <citation type="submission" date="2023-10" db="EMBL/GenBank/DDBJ databases">
        <title>Chromosome-scale genome assembly provides insights into flower coloration mechanisms of Canna indica.</title>
        <authorList>
            <person name="Li C."/>
        </authorList>
    </citation>
    <scope>NUCLEOTIDE SEQUENCE [LARGE SCALE GENOMIC DNA]</scope>
    <source>
        <tissue evidence="6">Flower</tissue>
    </source>
</reference>
<dbReference type="Gene3D" id="1.10.10.60">
    <property type="entry name" value="Homeodomain-like"/>
    <property type="match status" value="1"/>
</dbReference>
<evidence type="ECO:0000256" key="3">
    <source>
        <dbReference type="RuleBase" id="RU000682"/>
    </source>
</evidence>
<accession>A0AAQ3KD73</accession>
<dbReference type="GO" id="GO:0005634">
    <property type="term" value="C:nucleus"/>
    <property type="evidence" value="ECO:0007669"/>
    <property type="project" value="UniProtKB-SubCell"/>
</dbReference>
<keyword evidence="2 3" id="KW-0371">Homeobox</keyword>
<evidence type="ECO:0000256" key="1">
    <source>
        <dbReference type="ARBA" id="ARBA00004123"/>
    </source>
</evidence>
<sequence>MEWRRIAAILNGDGYGGAIGGGEVERGVERKGATYVMTEGQIEELRRQIAAYAAICEQLAEMHRDAAAQQESLAGMRNMSNVYLLPPPPQVPRITKQRWIPTSMQLQILEREYSQGIETPSKQYIKDITSALSLHGQITEANVYNWFQNKRARMKRKRQNDTKSEAETESRDQKKANKETVRVQIDDPDSNGKLRDVYGLLIEY</sequence>
<dbReference type="AlphaFoldDB" id="A0AAQ3KD73"/>
<dbReference type="InterPro" id="IPR009057">
    <property type="entry name" value="Homeodomain-like_sf"/>
</dbReference>
<dbReference type="SUPFAM" id="SSF46689">
    <property type="entry name" value="Homeodomain-like"/>
    <property type="match status" value="1"/>
</dbReference>
<evidence type="ECO:0000256" key="4">
    <source>
        <dbReference type="SAM" id="MobiDB-lite"/>
    </source>
</evidence>
<dbReference type="GO" id="GO:0003677">
    <property type="term" value="F:DNA binding"/>
    <property type="evidence" value="ECO:0007669"/>
    <property type="project" value="UniProtKB-UniRule"/>
</dbReference>
<gene>
    <name evidence="6" type="ORF">Cni_G14615</name>
</gene>
<dbReference type="InterPro" id="IPR001356">
    <property type="entry name" value="HD"/>
</dbReference>
<dbReference type="InterPro" id="IPR044559">
    <property type="entry name" value="WOX13-like"/>
</dbReference>